<dbReference type="GO" id="GO:0005886">
    <property type="term" value="C:plasma membrane"/>
    <property type="evidence" value="ECO:0007669"/>
    <property type="project" value="TreeGrafter"/>
</dbReference>
<proteinExistence type="inferred from homology"/>
<dbReference type="InterPro" id="IPR029025">
    <property type="entry name" value="T3SS_substrate_exporter_C"/>
</dbReference>
<keyword evidence="3" id="KW-0812">Transmembrane</keyword>
<dbReference type="GO" id="GO:0009306">
    <property type="term" value="P:protein secretion"/>
    <property type="evidence" value="ECO:0007669"/>
    <property type="project" value="InterPro"/>
</dbReference>
<dbReference type="Gene3D" id="3.40.1690.10">
    <property type="entry name" value="secretion proteins EscU"/>
    <property type="match status" value="1"/>
</dbReference>
<feature type="compositionally biased region" description="Basic and acidic residues" evidence="2">
    <location>
        <begin position="231"/>
        <end position="253"/>
    </location>
</feature>
<dbReference type="Proteomes" id="UP000265431">
    <property type="component" value="Unassembled WGS sequence"/>
</dbReference>
<protein>
    <submittedName>
        <fullName evidence="4">EscU/YscU/HrcU family type III secretion system export apparatus switch protein</fullName>
    </submittedName>
</protein>
<dbReference type="PANTHER" id="PTHR30531">
    <property type="entry name" value="FLAGELLAR BIOSYNTHETIC PROTEIN FLHB"/>
    <property type="match status" value="1"/>
</dbReference>
<comment type="similarity">
    <text evidence="1">Belongs to the type III secretion exporter family.</text>
</comment>
<evidence type="ECO:0000256" key="2">
    <source>
        <dbReference type="SAM" id="MobiDB-lite"/>
    </source>
</evidence>
<dbReference type="OrthoDB" id="9807950at2"/>
<feature type="transmembrane region" description="Helical" evidence="3">
    <location>
        <begin position="98"/>
        <end position="120"/>
    </location>
</feature>
<dbReference type="EMBL" id="QWGB01000005">
    <property type="protein sequence ID" value="RIJ23688.1"/>
    <property type="molecule type" value="Genomic_DNA"/>
</dbReference>
<feature type="region of interest" description="Disordered" evidence="2">
    <location>
        <begin position="231"/>
        <end position="257"/>
    </location>
</feature>
<feature type="transmembrane region" description="Helical" evidence="3">
    <location>
        <begin position="155"/>
        <end position="172"/>
    </location>
</feature>
<keyword evidence="3" id="KW-0472">Membrane</keyword>
<dbReference type="Pfam" id="PF01312">
    <property type="entry name" value="Bac_export_2"/>
    <property type="match status" value="1"/>
</dbReference>
<name>A0A399QXN9_9PROT</name>
<feature type="transmembrane region" description="Helical" evidence="3">
    <location>
        <begin position="39"/>
        <end position="61"/>
    </location>
</feature>
<feature type="compositionally biased region" description="Basic and acidic residues" evidence="2">
    <location>
        <begin position="10"/>
        <end position="28"/>
    </location>
</feature>
<reference evidence="4 5" key="1">
    <citation type="submission" date="2018-08" db="EMBL/GenBank/DDBJ databases">
        <title>Henriciella mobilis sp. nov., isolated from seawater.</title>
        <authorList>
            <person name="Cheng H."/>
            <person name="Wu Y.-H."/>
            <person name="Xu X.-W."/>
            <person name="Guo L.-L."/>
        </authorList>
    </citation>
    <scope>NUCLEOTIDE SEQUENCE [LARGE SCALE GENOMIC DNA]</scope>
    <source>
        <strain evidence="4 5">CCUG66934</strain>
    </source>
</reference>
<evidence type="ECO:0000313" key="5">
    <source>
        <dbReference type="Proteomes" id="UP000265431"/>
    </source>
</evidence>
<dbReference type="AlphaFoldDB" id="A0A399QXN9"/>
<organism evidence="4 5">
    <name type="scientific">Henriciella barbarensis</name>
    <dbReference type="NCBI Taxonomy" id="86342"/>
    <lineage>
        <taxon>Bacteria</taxon>
        <taxon>Pseudomonadati</taxon>
        <taxon>Pseudomonadota</taxon>
        <taxon>Alphaproteobacteria</taxon>
        <taxon>Hyphomonadales</taxon>
        <taxon>Hyphomonadaceae</taxon>
        <taxon>Henriciella</taxon>
    </lineage>
</organism>
<keyword evidence="3" id="KW-1133">Transmembrane helix</keyword>
<dbReference type="InterPro" id="IPR006135">
    <property type="entry name" value="T3SS_substrate_exporter"/>
</dbReference>
<sequence length="358" mass="40125">MAEDQNSGGGEKEFEATEQKKRQARKDGNVAQSKEATSFALMLGMVLAAALFGTVLGRGIFNDFSAMFYHADSYAHDIFAGSGAQSRRWLTSVLMQCLPLFGILVVLVLATVVIQGAVAFSTKSIKPDMKKLNPVENLKKKYGPKGLIDFGKDTAKMLFAGLLASLFLYHFVENYYASSAVQLSQFFEFTFSQVTMIIIIFCVFQFALGGVDFFIQRQLHANKLKMTRQEMKDEMKRSEGDPHLKQQRREKGQKISKGQMLQNVKDATVVMVNPEHYAVALKWEPDSDKAPIVVAKGVDHMAARIREVAHAHDVPIYRDPPATRSIYRLVEIDEEIHTEHFAAVAAAISFVDRLRQHL</sequence>
<accession>A0A399QXN9</accession>
<keyword evidence="5" id="KW-1185">Reference proteome</keyword>
<evidence type="ECO:0000256" key="3">
    <source>
        <dbReference type="SAM" id="Phobius"/>
    </source>
</evidence>
<feature type="transmembrane region" description="Helical" evidence="3">
    <location>
        <begin position="192"/>
        <end position="215"/>
    </location>
</feature>
<dbReference type="PANTHER" id="PTHR30531:SF12">
    <property type="entry name" value="FLAGELLAR BIOSYNTHETIC PROTEIN FLHB"/>
    <property type="match status" value="1"/>
</dbReference>
<dbReference type="PRINTS" id="PR00950">
    <property type="entry name" value="TYPE3IMSPROT"/>
</dbReference>
<dbReference type="RefSeq" id="WP_119378878.1">
    <property type="nucleotide sequence ID" value="NZ_QWGB01000005.1"/>
</dbReference>
<evidence type="ECO:0000256" key="1">
    <source>
        <dbReference type="ARBA" id="ARBA00010690"/>
    </source>
</evidence>
<comment type="caution">
    <text evidence="4">The sequence shown here is derived from an EMBL/GenBank/DDBJ whole genome shotgun (WGS) entry which is preliminary data.</text>
</comment>
<feature type="region of interest" description="Disordered" evidence="2">
    <location>
        <begin position="1"/>
        <end position="29"/>
    </location>
</feature>
<evidence type="ECO:0000313" key="4">
    <source>
        <dbReference type="EMBL" id="RIJ23688.1"/>
    </source>
</evidence>
<gene>
    <name evidence="4" type="ORF">D1224_05350</name>
</gene>
<dbReference type="SUPFAM" id="SSF160544">
    <property type="entry name" value="EscU C-terminal domain-like"/>
    <property type="match status" value="1"/>
</dbReference>